<dbReference type="NCBIfam" id="NF041136">
    <property type="entry name" value="MrpORP"/>
    <property type="match status" value="1"/>
</dbReference>
<sequence>MKGDACALTGCKGDCEEKTQAGEHPNFSGVKKKIMVLSGKGGVGKSSIAASLAVGLADRGYRVGVMDVDFHGPSIPVIFGLVGRRVFGDGEGVFPIEISGNLKVISIGLFLDESDDAVIWRGPMKMTAIRQFIEETHWGDLDYLIIDSPPGTGDEPLSIVQLIPDSWGLIVTTPQELAMSDVRKSINFCKRLNMPVIGLVENMAGLVCPNCGERMDIFGSGGAELLAEEAQIDFLVSLPLDKEFASWADRGGAKAGNYHDLTGVSAMLDLMVEKVVSATAAKDREVNEQAQRLVDEREDGMNIYAIPTENGLLCAHFGHCEKFTLIEALDGREPEIKEVCDAPPHEPGLLPRWLADKGVSTVIAGGMGARAQQIFAESGVRIMCGAPGIEPLEVVRQYMEGALELGQNVCDH</sequence>
<keyword evidence="5 6" id="KW-0411">Iron-sulfur</keyword>
<dbReference type="Pfam" id="PF02579">
    <property type="entry name" value="Nitro_FeMo-Co"/>
    <property type="match status" value="1"/>
</dbReference>
<dbReference type="Proteomes" id="UP000177876">
    <property type="component" value="Unassembled WGS sequence"/>
</dbReference>
<evidence type="ECO:0000313" key="9">
    <source>
        <dbReference type="Proteomes" id="UP000177876"/>
    </source>
</evidence>
<comment type="function">
    <text evidence="6">Binds and transfers iron-sulfur (Fe-S) clusters to target apoproteins. Can hydrolyze ATP.</text>
</comment>
<dbReference type="GO" id="GO:0046872">
    <property type="term" value="F:metal ion binding"/>
    <property type="evidence" value="ECO:0007669"/>
    <property type="project" value="UniProtKB-KW"/>
</dbReference>
<feature type="binding site" evidence="6">
    <location>
        <begin position="39"/>
        <end position="46"/>
    </location>
    <ligand>
        <name>ATP</name>
        <dbReference type="ChEBI" id="CHEBI:30616"/>
    </ligand>
</feature>
<proteinExistence type="inferred from homology"/>
<dbReference type="GO" id="GO:0140663">
    <property type="term" value="F:ATP-dependent FeS chaperone activity"/>
    <property type="evidence" value="ECO:0007669"/>
    <property type="project" value="InterPro"/>
</dbReference>
<dbReference type="PANTHER" id="PTHR23264">
    <property type="entry name" value="NUCLEOTIDE-BINDING PROTEIN NBP35 YEAST -RELATED"/>
    <property type="match status" value="1"/>
</dbReference>
<name>A0A1F2WMF6_9ACTN</name>
<evidence type="ECO:0000256" key="1">
    <source>
        <dbReference type="ARBA" id="ARBA00022723"/>
    </source>
</evidence>
<keyword evidence="3 6" id="KW-0067">ATP-binding</keyword>
<comment type="similarity">
    <text evidence="6">Belongs to the Mrp/NBP35 ATP-binding proteins family.</text>
</comment>
<keyword evidence="4 6" id="KW-0408">Iron</keyword>
<dbReference type="SUPFAM" id="SSF52540">
    <property type="entry name" value="P-loop containing nucleoside triphosphate hydrolases"/>
    <property type="match status" value="1"/>
</dbReference>
<organism evidence="8 9">
    <name type="scientific">Candidatus Solincola sediminis</name>
    <dbReference type="NCBI Taxonomy" id="1797199"/>
    <lineage>
        <taxon>Bacteria</taxon>
        <taxon>Bacillati</taxon>
        <taxon>Actinomycetota</taxon>
        <taxon>Candidatus Geothermincolia</taxon>
        <taxon>Candidatus Geothermincolales</taxon>
        <taxon>Candidatus Geothermincolaceae</taxon>
        <taxon>Candidatus Solincola</taxon>
    </lineage>
</organism>
<keyword evidence="1 6" id="KW-0479">Metal-binding</keyword>
<dbReference type="FunFam" id="3.40.50.300:FF:001119">
    <property type="entry name" value="Iron-sulfur cluster carrier protein"/>
    <property type="match status" value="1"/>
</dbReference>
<dbReference type="HAMAP" id="MF_02040">
    <property type="entry name" value="Mrp_NBP35"/>
    <property type="match status" value="1"/>
</dbReference>
<dbReference type="STRING" id="1797197.A2Y75_12215"/>
<evidence type="ECO:0000256" key="3">
    <source>
        <dbReference type="ARBA" id="ARBA00022840"/>
    </source>
</evidence>
<dbReference type="InterPro" id="IPR000808">
    <property type="entry name" value="Mrp-like_CS"/>
</dbReference>
<evidence type="ECO:0000256" key="2">
    <source>
        <dbReference type="ARBA" id="ARBA00022741"/>
    </source>
</evidence>
<protein>
    <recommendedName>
        <fullName evidence="6">Iron-sulfur cluster carrier protein</fullName>
    </recommendedName>
</protein>
<dbReference type="InterPro" id="IPR027417">
    <property type="entry name" value="P-loop_NTPase"/>
</dbReference>
<dbReference type="GO" id="GO:0005524">
    <property type="term" value="F:ATP binding"/>
    <property type="evidence" value="ECO:0007669"/>
    <property type="project" value="UniProtKB-UniRule"/>
</dbReference>
<dbReference type="PROSITE" id="PS01215">
    <property type="entry name" value="MRP"/>
    <property type="match status" value="1"/>
</dbReference>
<dbReference type="PANTHER" id="PTHR23264:SF19">
    <property type="entry name" value="CYTOSOLIC FE-S CLUSTER ASSEMBLY FACTOR NUBP2"/>
    <property type="match status" value="1"/>
</dbReference>
<comment type="subunit">
    <text evidence="6">Homodimer.</text>
</comment>
<gene>
    <name evidence="8" type="ORF">A2Y75_12215</name>
</gene>
<feature type="domain" description="Dinitrogenase iron-molybdenum cofactor biosynthesis" evidence="7">
    <location>
        <begin position="311"/>
        <end position="399"/>
    </location>
</feature>
<dbReference type="SUPFAM" id="SSF53146">
    <property type="entry name" value="Nitrogenase accessory factor-like"/>
    <property type="match status" value="1"/>
</dbReference>
<comment type="caution">
    <text evidence="8">The sequence shown here is derived from an EMBL/GenBank/DDBJ whole genome shotgun (WGS) entry which is preliminary data.</text>
</comment>
<evidence type="ECO:0000256" key="6">
    <source>
        <dbReference type="HAMAP-Rule" id="MF_02040"/>
    </source>
</evidence>
<dbReference type="InterPro" id="IPR019591">
    <property type="entry name" value="Mrp/NBP35_ATP-bd"/>
</dbReference>
<keyword evidence="2 6" id="KW-0547">Nucleotide-binding</keyword>
<dbReference type="GO" id="GO:0016226">
    <property type="term" value="P:iron-sulfur cluster assembly"/>
    <property type="evidence" value="ECO:0007669"/>
    <property type="project" value="InterPro"/>
</dbReference>
<evidence type="ECO:0000313" key="8">
    <source>
        <dbReference type="EMBL" id="OFW57987.1"/>
    </source>
</evidence>
<dbReference type="Gene3D" id="3.30.420.130">
    <property type="entry name" value="Dinitrogenase iron-molybdenum cofactor biosynthesis domain"/>
    <property type="match status" value="1"/>
</dbReference>
<dbReference type="Gene3D" id="3.40.50.300">
    <property type="entry name" value="P-loop containing nucleotide triphosphate hydrolases"/>
    <property type="match status" value="1"/>
</dbReference>
<dbReference type="InterPro" id="IPR003731">
    <property type="entry name" value="Di-Nase_FeMo-co_biosynth"/>
</dbReference>
<reference evidence="8 9" key="1">
    <citation type="journal article" date="2016" name="Nat. Commun.">
        <title>Thousands of microbial genomes shed light on interconnected biogeochemical processes in an aquifer system.</title>
        <authorList>
            <person name="Anantharaman K."/>
            <person name="Brown C.T."/>
            <person name="Hug L.A."/>
            <person name="Sharon I."/>
            <person name="Castelle C.J."/>
            <person name="Probst A.J."/>
            <person name="Thomas B.C."/>
            <person name="Singh A."/>
            <person name="Wilkins M.J."/>
            <person name="Karaoz U."/>
            <person name="Brodie E.L."/>
            <person name="Williams K.H."/>
            <person name="Hubbard S.S."/>
            <person name="Banfield J.F."/>
        </authorList>
    </citation>
    <scope>NUCLEOTIDE SEQUENCE [LARGE SCALE GENOMIC DNA]</scope>
</reference>
<evidence type="ECO:0000256" key="4">
    <source>
        <dbReference type="ARBA" id="ARBA00023004"/>
    </source>
</evidence>
<dbReference type="GO" id="GO:0051536">
    <property type="term" value="F:iron-sulfur cluster binding"/>
    <property type="evidence" value="ECO:0007669"/>
    <property type="project" value="UniProtKB-UniRule"/>
</dbReference>
<dbReference type="GO" id="GO:0016887">
    <property type="term" value="F:ATP hydrolysis activity"/>
    <property type="evidence" value="ECO:0007669"/>
    <property type="project" value="UniProtKB-UniRule"/>
</dbReference>
<keyword evidence="6" id="KW-0378">Hydrolase</keyword>
<dbReference type="CDD" id="cd02037">
    <property type="entry name" value="Mrp_NBP35"/>
    <property type="match status" value="1"/>
</dbReference>
<dbReference type="Pfam" id="PF10609">
    <property type="entry name" value="ParA"/>
    <property type="match status" value="1"/>
</dbReference>
<dbReference type="InterPro" id="IPR033756">
    <property type="entry name" value="YlxH/NBP35"/>
</dbReference>
<dbReference type="EMBL" id="MELK01000028">
    <property type="protein sequence ID" value="OFW57987.1"/>
    <property type="molecule type" value="Genomic_DNA"/>
</dbReference>
<dbReference type="GO" id="GO:0005829">
    <property type="term" value="C:cytosol"/>
    <property type="evidence" value="ECO:0007669"/>
    <property type="project" value="TreeGrafter"/>
</dbReference>
<accession>A0A1F2WMF6</accession>
<evidence type="ECO:0000259" key="7">
    <source>
        <dbReference type="Pfam" id="PF02579"/>
    </source>
</evidence>
<evidence type="ECO:0000256" key="5">
    <source>
        <dbReference type="ARBA" id="ARBA00023014"/>
    </source>
</evidence>
<dbReference type="InterPro" id="IPR036105">
    <property type="entry name" value="DiNase_FeMo-co_biosyn_sf"/>
</dbReference>
<dbReference type="AlphaFoldDB" id="A0A1F2WMF6"/>